<dbReference type="InterPro" id="IPR007016">
    <property type="entry name" value="O-antigen_ligase-rel_domated"/>
</dbReference>
<dbReference type="Pfam" id="PF04932">
    <property type="entry name" value="Wzy_C"/>
    <property type="match status" value="1"/>
</dbReference>
<keyword evidence="4 5" id="KW-0472">Membrane</keyword>
<dbReference type="EMBL" id="JAFHKR010000038">
    <property type="protein sequence ID" value="MBN3554143.1"/>
    <property type="molecule type" value="Genomic_DNA"/>
</dbReference>
<organism evidence="7 8">
    <name type="scientific">Fictibacillus nanhaiensis</name>
    <dbReference type="NCBI Taxonomy" id="742169"/>
    <lineage>
        <taxon>Bacteria</taxon>
        <taxon>Bacillati</taxon>
        <taxon>Bacillota</taxon>
        <taxon>Bacilli</taxon>
        <taxon>Bacillales</taxon>
        <taxon>Fictibacillaceae</taxon>
        <taxon>Fictibacillus</taxon>
    </lineage>
</organism>
<evidence type="ECO:0000256" key="3">
    <source>
        <dbReference type="ARBA" id="ARBA00022989"/>
    </source>
</evidence>
<dbReference type="Proteomes" id="UP001296923">
    <property type="component" value="Unassembled WGS sequence"/>
</dbReference>
<keyword evidence="8" id="KW-1185">Reference proteome</keyword>
<feature type="transmembrane region" description="Helical" evidence="5">
    <location>
        <begin position="61"/>
        <end position="79"/>
    </location>
</feature>
<name>A0ABS2ZP56_9BACL</name>
<evidence type="ECO:0000256" key="1">
    <source>
        <dbReference type="ARBA" id="ARBA00004141"/>
    </source>
</evidence>
<dbReference type="PANTHER" id="PTHR37422">
    <property type="entry name" value="TEICHURONIC ACID BIOSYNTHESIS PROTEIN TUAE"/>
    <property type="match status" value="1"/>
</dbReference>
<comment type="subcellular location">
    <subcellularLocation>
        <location evidence="1">Membrane</location>
        <topology evidence="1">Multi-pass membrane protein</topology>
    </subcellularLocation>
</comment>
<evidence type="ECO:0000256" key="4">
    <source>
        <dbReference type="ARBA" id="ARBA00023136"/>
    </source>
</evidence>
<dbReference type="InterPro" id="IPR051533">
    <property type="entry name" value="WaaL-like"/>
</dbReference>
<feature type="transmembrane region" description="Helical" evidence="5">
    <location>
        <begin position="325"/>
        <end position="348"/>
    </location>
</feature>
<reference evidence="7 8" key="1">
    <citation type="submission" date="2021-01" db="EMBL/GenBank/DDBJ databases">
        <title>Genome Sequencing of Type Strains.</title>
        <authorList>
            <person name="Lemaire J.F."/>
            <person name="Inderbitzin P."/>
            <person name="Collins S.B."/>
            <person name="Wespe N."/>
            <person name="Knight-Connoni V."/>
        </authorList>
    </citation>
    <scope>NUCLEOTIDE SEQUENCE [LARGE SCALE GENOMIC DNA]</scope>
    <source>
        <strain evidence="7 8">DSM 23009</strain>
    </source>
</reference>
<protein>
    <submittedName>
        <fullName evidence="7">O-antigen ligase family protein</fullName>
    </submittedName>
</protein>
<dbReference type="PANTHER" id="PTHR37422:SF13">
    <property type="entry name" value="LIPOPOLYSACCHARIDE BIOSYNTHESIS PROTEIN PA4999-RELATED"/>
    <property type="match status" value="1"/>
</dbReference>
<evidence type="ECO:0000256" key="2">
    <source>
        <dbReference type="ARBA" id="ARBA00022692"/>
    </source>
</evidence>
<keyword evidence="2 5" id="KW-0812">Transmembrane</keyword>
<dbReference type="GO" id="GO:0016874">
    <property type="term" value="F:ligase activity"/>
    <property type="evidence" value="ECO:0007669"/>
    <property type="project" value="UniProtKB-KW"/>
</dbReference>
<feature type="transmembrane region" description="Helical" evidence="5">
    <location>
        <begin position="30"/>
        <end position="49"/>
    </location>
</feature>
<evidence type="ECO:0000313" key="8">
    <source>
        <dbReference type="Proteomes" id="UP001296923"/>
    </source>
</evidence>
<proteinExistence type="predicted"/>
<feature type="transmembrane region" description="Helical" evidence="5">
    <location>
        <begin position="360"/>
        <end position="379"/>
    </location>
</feature>
<comment type="caution">
    <text evidence="7">The sequence shown here is derived from an EMBL/GenBank/DDBJ whole genome shotgun (WGS) entry which is preliminary data.</text>
</comment>
<sequence length="411" mass="48099">MREKICIHFSFLLLFLYVFRFHLFGNKEQLYIVLFVSIVSLLAFSIFFSDIKKQYIFVTPYNYGFLILLIYMTGSLFYLKYTFMMFSGVSLILVYVVILILVEYIAHQNLFWRMYRSYSFGVLFTCLFVSILHNLVSIEIIENRFGWFEYQGEVISDPNYFAVFIGLSLFYFCFTHKIRSIAQNIVILLLLSYFFLNTLSRGVVLAFLITSLLTYLLKEKNKPRILFYSLAGMLCVPIIYLIYSKFGSENATGLNYQSFNRFFLRDSSDRLDVWSAIYNGFSNSDRFTLFFGNGFQSGSSIGAKYYLGLEPTLTQLTFKNPHNMFLQFLVELGIVGTLILSLIFFFFFIRTFLQIQKGNYVPLSLLIFFVIVNTSLNVMGFRELFFIYGILLLSSIRLTKGLDRTEREVVL</sequence>
<gene>
    <name evidence="7" type="ORF">JYA63_07710</name>
</gene>
<feature type="transmembrane region" description="Helical" evidence="5">
    <location>
        <begin position="158"/>
        <end position="174"/>
    </location>
</feature>
<feature type="transmembrane region" description="Helical" evidence="5">
    <location>
        <begin position="225"/>
        <end position="243"/>
    </location>
</feature>
<feature type="transmembrane region" description="Helical" evidence="5">
    <location>
        <begin position="85"/>
        <end position="106"/>
    </location>
</feature>
<feature type="domain" description="O-antigen ligase-related" evidence="6">
    <location>
        <begin position="187"/>
        <end position="340"/>
    </location>
</feature>
<evidence type="ECO:0000313" key="7">
    <source>
        <dbReference type="EMBL" id="MBN3554143.1"/>
    </source>
</evidence>
<evidence type="ECO:0000256" key="5">
    <source>
        <dbReference type="SAM" id="Phobius"/>
    </source>
</evidence>
<feature type="transmembrane region" description="Helical" evidence="5">
    <location>
        <begin position="118"/>
        <end position="138"/>
    </location>
</feature>
<accession>A0ABS2ZP56</accession>
<evidence type="ECO:0000259" key="6">
    <source>
        <dbReference type="Pfam" id="PF04932"/>
    </source>
</evidence>
<keyword evidence="7" id="KW-0436">Ligase</keyword>
<keyword evidence="3 5" id="KW-1133">Transmembrane helix</keyword>